<dbReference type="GO" id="GO:0016020">
    <property type="term" value="C:membrane"/>
    <property type="evidence" value="ECO:0007669"/>
    <property type="project" value="UniProtKB-SubCell"/>
</dbReference>
<dbReference type="KEGG" id="lri:NCTC12151_03021"/>
<keyword evidence="3 5" id="KW-1133">Transmembrane helix</keyword>
<evidence type="ECO:0000256" key="1">
    <source>
        <dbReference type="ARBA" id="ARBA00004141"/>
    </source>
</evidence>
<dbReference type="RefSeq" id="WP_111741376.1">
    <property type="nucleotide sequence ID" value="NZ_LR698987.1"/>
</dbReference>
<dbReference type="InterPro" id="IPR010432">
    <property type="entry name" value="RDD"/>
</dbReference>
<sequence length="229" mass="25142">MLDTVRDVTTPELIEIQLHPAGFLSRGFAFLIDTLIRWTLIAMLAIPVLLLGKMGIGIGLIILFLVEWFYPVFFEVLFNGKTPGKRLAGLKVLHDNGTPIGLSASIIRNFLRFADFLPLFYFFGLTSMLVNKEFRRLGDIVAGTIVVYSVPPISYFSVPPALPLQPDFPLSRETQKAVVSFAGRSSGLTGPRQEELASLLPTLSKPEGEALQGAARLIGIANFLIGRKP</sequence>
<evidence type="ECO:0000313" key="7">
    <source>
        <dbReference type="EMBL" id="SQI43394.1"/>
    </source>
</evidence>
<reference evidence="7 8" key="1">
    <citation type="submission" date="2018-06" db="EMBL/GenBank/DDBJ databases">
        <authorList>
            <consortium name="Pathogen Informatics"/>
            <person name="Doyle S."/>
        </authorList>
    </citation>
    <scope>NUCLEOTIDE SEQUENCE [LARGE SCALE GENOMIC DNA]</scope>
    <source>
        <strain evidence="7 8">NCTC12151</strain>
    </source>
</reference>
<dbReference type="AlphaFoldDB" id="A0A2X4Y472"/>
<dbReference type="Proteomes" id="UP000249005">
    <property type="component" value="Chromosome 1"/>
</dbReference>
<dbReference type="OrthoDB" id="9787732at2"/>
<proteinExistence type="predicted"/>
<dbReference type="EMBL" id="LS483470">
    <property type="protein sequence ID" value="SQI43394.1"/>
    <property type="molecule type" value="Genomic_DNA"/>
</dbReference>
<feature type="transmembrane region" description="Helical" evidence="5">
    <location>
        <begin position="28"/>
        <end position="51"/>
    </location>
</feature>
<dbReference type="PANTHER" id="PTHR38480:SF1">
    <property type="entry name" value="SLR0254 PROTEIN"/>
    <property type="match status" value="1"/>
</dbReference>
<evidence type="ECO:0000256" key="4">
    <source>
        <dbReference type="ARBA" id="ARBA00023136"/>
    </source>
</evidence>
<evidence type="ECO:0000256" key="2">
    <source>
        <dbReference type="ARBA" id="ARBA00022692"/>
    </source>
</evidence>
<dbReference type="Pfam" id="PF06271">
    <property type="entry name" value="RDD"/>
    <property type="match status" value="1"/>
</dbReference>
<evidence type="ECO:0000259" key="6">
    <source>
        <dbReference type="Pfam" id="PF06271"/>
    </source>
</evidence>
<evidence type="ECO:0000256" key="3">
    <source>
        <dbReference type="ARBA" id="ARBA00022989"/>
    </source>
</evidence>
<protein>
    <submittedName>
        <fullName evidence="7">RDD family</fullName>
    </submittedName>
</protein>
<dbReference type="PANTHER" id="PTHR38480">
    <property type="entry name" value="SLR0254 PROTEIN"/>
    <property type="match status" value="1"/>
</dbReference>
<accession>A0A2X4Y472</accession>
<feature type="transmembrane region" description="Helical" evidence="5">
    <location>
        <begin position="58"/>
        <end position="78"/>
    </location>
</feature>
<name>A0A2X4Y472_9GAMM</name>
<keyword evidence="4 5" id="KW-0472">Membrane</keyword>
<organism evidence="7 8">
    <name type="scientific">Leminorella richardii</name>
    <dbReference type="NCBI Taxonomy" id="158841"/>
    <lineage>
        <taxon>Bacteria</taxon>
        <taxon>Pseudomonadati</taxon>
        <taxon>Pseudomonadota</taxon>
        <taxon>Gammaproteobacteria</taxon>
        <taxon>Enterobacterales</taxon>
        <taxon>Budviciaceae</taxon>
        <taxon>Leminorella</taxon>
    </lineage>
</organism>
<keyword evidence="8" id="KW-1185">Reference proteome</keyword>
<evidence type="ECO:0000256" key="5">
    <source>
        <dbReference type="SAM" id="Phobius"/>
    </source>
</evidence>
<comment type="subcellular location">
    <subcellularLocation>
        <location evidence="1">Membrane</location>
        <topology evidence="1">Multi-pass membrane protein</topology>
    </subcellularLocation>
</comment>
<feature type="domain" description="RDD" evidence="6">
    <location>
        <begin position="21"/>
        <end position="143"/>
    </location>
</feature>
<evidence type="ECO:0000313" key="8">
    <source>
        <dbReference type="Proteomes" id="UP000249005"/>
    </source>
</evidence>
<gene>
    <name evidence="7" type="ORF">NCTC12151_03021</name>
</gene>
<keyword evidence="2 5" id="KW-0812">Transmembrane</keyword>